<name>A0A0C2WHA1_AMAMK</name>
<proteinExistence type="predicted"/>
<sequence length="84" mass="9077">MFQRWELGCTPLPPSSTTLNGEGLMVSLPGDSCAACAQGVPSFVVLVFCSNLRCRPCLLPQIPSVAASHPPLTIRHCLERKGRR</sequence>
<accession>A0A0C2WHA1</accession>
<evidence type="ECO:0000313" key="1">
    <source>
        <dbReference type="EMBL" id="KIL55996.1"/>
    </source>
</evidence>
<organism evidence="1 2">
    <name type="scientific">Amanita muscaria (strain Koide BX008)</name>
    <dbReference type="NCBI Taxonomy" id="946122"/>
    <lineage>
        <taxon>Eukaryota</taxon>
        <taxon>Fungi</taxon>
        <taxon>Dikarya</taxon>
        <taxon>Basidiomycota</taxon>
        <taxon>Agaricomycotina</taxon>
        <taxon>Agaricomycetes</taxon>
        <taxon>Agaricomycetidae</taxon>
        <taxon>Agaricales</taxon>
        <taxon>Pluteineae</taxon>
        <taxon>Amanitaceae</taxon>
        <taxon>Amanita</taxon>
    </lineage>
</organism>
<reference evidence="1 2" key="1">
    <citation type="submission" date="2014-04" db="EMBL/GenBank/DDBJ databases">
        <title>Evolutionary Origins and Diversification of the Mycorrhizal Mutualists.</title>
        <authorList>
            <consortium name="DOE Joint Genome Institute"/>
            <consortium name="Mycorrhizal Genomics Consortium"/>
            <person name="Kohler A."/>
            <person name="Kuo A."/>
            <person name="Nagy L.G."/>
            <person name="Floudas D."/>
            <person name="Copeland A."/>
            <person name="Barry K.W."/>
            <person name="Cichocki N."/>
            <person name="Veneault-Fourrey C."/>
            <person name="LaButti K."/>
            <person name="Lindquist E.A."/>
            <person name="Lipzen A."/>
            <person name="Lundell T."/>
            <person name="Morin E."/>
            <person name="Murat C."/>
            <person name="Riley R."/>
            <person name="Ohm R."/>
            <person name="Sun H."/>
            <person name="Tunlid A."/>
            <person name="Henrissat B."/>
            <person name="Grigoriev I.V."/>
            <person name="Hibbett D.S."/>
            <person name="Martin F."/>
        </authorList>
    </citation>
    <scope>NUCLEOTIDE SEQUENCE [LARGE SCALE GENOMIC DNA]</scope>
    <source>
        <strain evidence="1 2">Koide BX008</strain>
    </source>
</reference>
<evidence type="ECO:0000313" key="2">
    <source>
        <dbReference type="Proteomes" id="UP000054549"/>
    </source>
</evidence>
<dbReference type="InParanoid" id="A0A0C2WHA1"/>
<protein>
    <submittedName>
        <fullName evidence="1">Uncharacterized protein</fullName>
    </submittedName>
</protein>
<keyword evidence="2" id="KW-1185">Reference proteome</keyword>
<dbReference type="EMBL" id="KN818456">
    <property type="protein sequence ID" value="KIL55996.1"/>
    <property type="molecule type" value="Genomic_DNA"/>
</dbReference>
<gene>
    <name evidence="1" type="ORF">M378DRAFT_549048</name>
</gene>
<dbReference type="AlphaFoldDB" id="A0A0C2WHA1"/>
<dbReference type="HOGENOM" id="CLU_2526966_0_0_1"/>
<dbReference type="Proteomes" id="UP000054549">
    <property type="component" value="Unassembled WGS sequence"/>
</dbReference>